<comment type="similarity">
    <text evidence="2">Belongs to the metallo-dependent hydrolases superfamily. Adenosine and AMP deaminases family.</text>
</comment>
<dbReference type="RefSeq" id="WP_131170797.1">
    <property type="nucleotide sequence ID" value="NZ_FXTL01000001.1"/>
</dbReference>
<organism evidence="7 8">
    <name type="scientific">Propioniciclava tarda</name>
    <dbReference type="NCBI Taxonomy" id="433330"/>
    <lineage>
        <taxon>Bacteria</taxon>
        <taxon>Bacillati</taxon>
        <taxon>Actinomycetota</taxon>
        <taxon>Actinomycetes</taxon>
        <taxon>Propionibacteriales</taxon>
        <taxon>Propionibacteriaceae</taxon>
        <taxon>Propioniciclava</taxon>
    </lineage>
</organism>
<evidence type="ECO:0000256" key="2">
    <source>
        <dbReference type="ARBA" id="ARBA00006676"/>
    </source>
</evidence>
<comment type="caution">
    <text evidence="7">The sequence shown here is derived from an EMBL/GenBank/DDBJ whole genome shotgun (WGS) entry which is preliminary data.</text>
</comment>
<dbReference type="NCBIfam" id="TIGR01430">
    <property type="entry name" value="aden_deam"/>
    <property type="match status" value="1"/>
</dbReference>
<accession>A0A4Q9KPV9</accession>
<dbReference type="InterPro" id="IPR032466">
    <property type="entry name" value="Metal_Hydrolase"/>
</dbReference>
<protein>
    <submittedName>
        <fullName evidence="7">Adenosine deaminase</fullName>
        <ecNumber evidence="7">3.5.4.4</ecNumber>
    </submittedName>
</protein>
<dbReference type="Gene3D" id="3.20.20.140">
    <property type="entry name" value="Metal-dependent hydrolases"/>
    <property type="match status" value="1"/>
</dbReference>
<feature type="domain" description="Adenosine deaminase" evidence="6">
    <location>
        <begin position="14"/>
        <end position="341"/>
    </location>
</feature>
<proteinExistence type="inferred from homology"/>
<reference evidence="7 8" key="1">
    <citation type="submission" date="2019-01" db="EMBL/GenBank/DDBJ databases">
        <title>Lactibacter flavus gen. nov., sp. nov., a novel bacterium of the family Propionibacteriaceae isolated from raw milk and dairy products.</title>
        <authorList>
            <person name="Huptas C."/>
            <person name="Wenning M."/>
            <person name="Breitenwieser F."/>
            <person name="Doll E."/>
            <person name="Von Neubeck M."/>
            <person name="Busse H.-J."/>
            <person name="Scherer S."/>
        </authorList>
    </citation>
    <scope>NUCLEOTIDE SEQUENCE [LARGE SCALE GENOMIC DNA]</scope>
    <source>
        <strain evidence="7 8">DSM 22130</strain>
    </source>
</reference>
<comment type="cofactor">
    <cofactor evidence="1">
        <name>Zn(2+)</name>
        <dbReference type="ChEBI" id="CHEBI:29105"/>
    </cofactor>
</comment>
<dbReference type="Proteomes" id="UP000291933">
    <property type="component" value="Unassembled WGS sequence"/>
</dbReference>
<sequence length="347" mass="37069">MPGSERRRDLNLLPKAHLHLHFTGSMSIPTLREVAALGGAELPEALTDDIALDVPFDKRGWFRFQRLYDTARHTVTSEEAMRMIVARAAADDAREGSRRLELQVDPTGYADHVGGLQPALEIVLDAAREATRTSGVQVGVIVAASRMKHPLDARALARLAARYAGDGPGEVIGFGLSNNERNGDTSAWEGAFRIARTAGLRSVPHAGELLGPDAIRAALAALHPDRIGHGVRSVEDPRLVDALAARGVPLEVCPASNVHLGVFPDDASVPLRTLMGAGVQVALAADDPLLFLSRLTDQYAIARDVQGFSDPELATLASASIDASFASDADKRRWKAEVDAWLADPPG</sequence>
<evidence type="ECO:0000259" key="6">
    <source>
        <dbReference type="Pfam" id="PF00962"/>
    </source>
</evidence>
<evidence type="ECO:0000256" key="4">
    <source>
        <dbReference type="ARBA" id="ARBA00022801"/>
    </source>
</evidence>
<evidence type="ECO:0000313" key="8">
    <source>
        <dbReference type="Proteomes" id="UP000291933"/>
    </source>
</evidence>
<dbReference type="SUPFAM" id="SSF51556">
    <property type="entry name" value="Metallo-dependent hydrolases"/>
    <property type="match status" value="1"/>
</dbReference>
<dbReference type="EC" id="3.5.4.4" evidence="7"/>
<dbReference type="InterPro" id="IPR006330">
    <property type="entry name" value="Ado/ade_deaminase"/>
</dbReference>
<evidence type="ECO:0000256" key="5">
    <source>
        <dbReference type="ARBA" id="ARBA00022833"/>
    </source>
</evidence>
<keyword evidence="8" id="KW-1185">Reference proteome</keyword>
<dbReference type="EMBL" id="SDMR01000001">
    <property type="protein sequence ID" value="TBT96385.1"/>
    <property type="molecule type" value="Genomic_DNA"/>
</dbReference>
<dbReference type="OrthoDB" id="105475at2"/>
<gene>
    <name evidence="7" type="ORF">ET996_01660</name>
</gene>
<dbReference type="GO" id="GO:0019239">
    <property type="term" value="F:deaminase activity"/>
    <property type="evidence" value="ECO:0007669"/>
    <property type="project" value="InterPro"/>
</dbReference>
<dbReference type="InterPro" id="IPR001365">
    <property type="entry name" value="A_deaminase_dom"/>
</dbReference>
<name>A0A4Q9KPV9_PROTD</name>
<evidence type="ECO:0000256" key="3">
    <source>
        <dbReference type="ARBA" id="ARBA00022723"/>
    </source>
</evidence>
<keyword evidence="4 7" id="KW-0378">Hydrolase</keyword>
<dbReference type="PANTHER" id="PTHR43114">
    <property type="entry name" value="ADENINE DEAMINASE"/>
    <property type="match status" value="1"/>
</dbReference>
<keyword evidence="5" id="KW-0862">Zinc</keyword>
<dbReference type="NCBIfam" id="NF006849">
    <property type="entry name" value="PRK09358.1-5"/>
    <property type="match status" value="1"/>
</dbReference>
<dbReference type="GO" id="GO:0046872">
    <property type="term" value="F:metal ion binding"/>
    <property type="evidence" value="ECO:0007669"/>
    <property type="project" value="UniProtKB-KW"/>
</dbReference>
<dbReference type="Pfam" id="PF00962">
    <property type="entry name" value="A_deaminase"/>
    <property type="match status" value="1"/>
</dbReference>
<evidence type="ECO:0000313" key="7">
    <source>
        <dbReference type="EMBL" id="TBT96385.1"/>
    </source>
</evidence>
<keyword evidence="3" id="KW-0479">Metal-binding</keyword>
<dbReference type="AlphaFoldDB" id="A0A4Q9KPV9"/>
<evidence type="ECO:0000256" key="1">
    <source>
        <dbReference type="ARBA" id="ARBA00001947"/>
    </source>
</evidence>
<dbReference type="GO" id="GO:0016814">
    <property type="term" value="F:hydrolase activity, acting on carbon-nitrogen (but not peptide) bonds, in cyclic amidines"/>
    <property type="evidence" value="ECO:0007669"/>
    <property type="project" value="UniProtKB-ARBA"/>
</dbReference>
<dbReference type="PANTHER" id="PTHR43114:SF6">
    <property type="entry name" value="ADENINE DEAMINASE"/>
    <property type="match status" value="1"/>
</dbReference>